<accession>A0A933SF79</accession>
<dbReference type="GO" id="GO:0004252">
    <property type="term" value="F:serine-type endopeptidase activity"/>
    <property type="evidence" value="ECO:0007669"/>
    <property type="project" value="InterPro"/>
</dbReference>
<comment type="caution">
    <text evidence="4">The sequence shown here is derived from an EMBL/GenBank/DDBJ whole genome shotgun (WGS) entry which is preliminary data.</text>
</comment>
<dbReference type="InterPro" id="IPR022742">
    <property type="entry name" value="Hydrolase_4"/>
</dbReference>
<dbReference type="InterPro" id="IPR002471">
    <property type="entry name" value="Pept_S9_AS"/>
</dbReference>
<protein>
    <submittedName>
        <fullName evidence="4">Alpha/beta fold hydrolase</fullName>
    </submittedName>
</protein>
<dbReference type="InterPro" id="IPR029058">
    <property type="entry name" value="AB_hydrolase_fold"/>
</dbReference>
<feature type="domain" description="Serine aminopeptidase S33" evidence="3">
    <location>
        <begin position="288"/>
        <end position="381"/>
    </location>
</feature>
<evidence type="ECO:0000259" key="3">
    <source>
        <dbReference type="Pfam" id="PF12146"/>
    </source>
</evidence>
<evidence type="ECO:0000313" key="4">
    <source>
        <dbReference type="EMBL" id="MBI5170643.1"/>
    </source>
</evidence>
<evidence type="ECO:0000256" key="2">
    <source>
        <dbReference type="SAM" id="SignalP"/>
    </source>
</evidence>
<feature type="signal peptide" evidence="2">
    <location>
        <begin position="1"/>
        <end position="21"/>
    </location>
</feature>
<dbReference type="SUPFAM" id="SSF53474">
    <property type="entry name" value="alpha/beta-Hydrolases"/>
    <property type="match status" value="1"/>
</dbReference>
<dbReference type="PANTHER" id="PTHR43265:SF1">
    <property type="entry name" value="ESTERASE ESTD"/>
    <property type="match status" value="1"/>
</dbReference>
<dbReference type="PROSITE" id="PS00708">
    <property type="entry name" value="PRO_ENDOPEP_SER"/>
    <property type="match status" value="1"/>
</dbReference>
<evidence type="ECO:0000313" key="5">
    <source>
        <dbReference type="Proteomes" id="UP000696931"/>
    </source>
</evidence>
<dbReference type="EMBL" id="JACRIW010000100">
    <property type="protein sequence ID" value="MBI5170643.1"/>
    <property type="molecule type" value="Genomic_DNA"/>
</dbReference>
<organism evidence="4 5">
    <name type="scientific">Eiseniibacteriota bacterium</name>
    <dbReference type="NCBI Taxonomy" id="2212470"/>
    <lineage>
        <taxon>Bacteria</taxon>
        <taxon>Candidatus Eiseniibacteriota</taxon>
    </lineage>
</organism>
<dbReference type="GO" id="GO:0006508">
    <property type="term" value="P:proteolysis"/>
    <property type="evidence" value="ECO:0007669"/>
    <property type="project" value="InterPro"/>
</dbReference>
<sequence>MKPCWMSWIVLTALAAGPAFAQERGAFVMMLGRDTVAVERFERDGDRLSGVTLFQMMNVRTDWTLESQPDGSARRMRLEARYANAPLDAKPLQEGTLEFRADSVIGVLAGVRRAFPSRPGALPYLNPSMAMFEQALVRARAVGGGSPSVELFLVAGGSVLTVPLTRTSPDTVTMSLGGGEVKLAVDAAGRLVGGAIPAQRIEFRRVAALPAGALVTPKPDYSAPPGAAYTAEDVRVRTSEGFELAGTLTKPKSPQGAKGPFPAVVTITGSGSEDRDEALAIVRGYRPFREVAEALAARGIATLRLDDRGFGESGGNAAAATSWDFSYDVEAALKFLRARADVDGRRLALVGHSEGGLIAPIVATRDPKLRGMVLLAGPAYTGRRILDYQTRLGYERMGYSGARLDSAAAAASAATDSSAKSNAWLRFFLGHDPSNVARSLRGTPVLVLQGATDRQVTPEQAELLGKAFRDAGNRDVTVRVFPETNHLFLADPDGWGDGYSSLPDPHVRREVLDAIGDWLASRLKK</sequence>
<dbReference type="GO" id="GO:0052689">
    <property type="term" value="F:carboxylic ester hydrolase activity"/>
    <property type="evidence" value="ECO:0007669"/>
    <property type="project" value="TreeGrafter"/>
</dbReference>
<dbReference type="PANTHER" id="PTHR43265">
    <property type="entry name" value="ESTERASE ESTD"/>
    <property type="match status" value="1"/>
</dbReference>
<dbReference type="Proteomes" id="UP000696931">
    <property type="component" value="Unassembled WGS sequence"/>
</dbReference>
<dbReference type="Pfam" id="PF12146">
    <property type="entry name" value="Hydrolase_4"/>
    <property type="match status" value="1"/>
</dbReference>
<proteinExistence type="predicted"/>
<evidence type="ECO:0000256" key="1">
    <source>
        <dbReference type="ARBA" id="ARBA00022801"/>
    </source>
</evidence>
<keyword evidence="1 4" id="KW-0378">Hydrolase</keyword>
<name>A0A933SF79_UNCEI</name>
<dbReference type="AlphaFoldDB" id="A0A933SF79"/>
<dbReference type="InterPro" id="IPR053145">
    <property type="entry name" value="AB_hydrolase_Est10"/>
</dbReference>
<reference evidence="4" key="1">
    <citation type="submission" date="2020-07" db="EMBL/GenBank/DDBJ databases">
        <title>Huge and variable diversity of episymbiotic CPR bacteria and DPANN archaea in groundwater ecosystems.</title>
        <authorList>
            <person name="He C.Y."/>
            <person name="Keren R."/>
            <person name="Whittaker M."/>
            <person name="Farag I.F."/>
            <person name="Doudna J."/>
            <person name="Cate J.H.D."/>
            <person name="Banfield J.F."/>
        </authorList>
    </citation>
    <scope>NUCLEOTIDE SEQUENCE</scope>
    <source>
        <strain evidence="4">NC_groundwater_1813_Pr3_B-0.1um_71_17</strain>
    </source>
</reference>
<gene>
    <name evidence="4" type="ORF">HZA61_14235</name>
</gene>
<feature type="chain" id="PRO_5037092386" evidence="2">
    <location>
        <begin position="22"/>
        <end position="525"/>
    </location>
</feature>
<dbReference type="Gene3D" id="3.40.50.1820">
    <property type="entry name" value="alpha/beta hydrolase"/>
    <property type="match status" value="1"/>
</dbReference>
<keyword evidence="2" id="KW-0732">Signal</keyword>